<reference evidence="9 10" key="1">
    <citation type="submission" date="2020-08" db="EMBL/GenBank/DDBJ databases">
        <title>Genomic Encyclopedia of Type Strains, Phase IV (KMG-IV): sequencing the most valuable type-strain genomes for metagenomic binning, comparative biology and taxonomic classification.</title>
        <authorList>
            <person name="Goeker M."/>
        </authorList>
    </citation>
    <scope>NUCLEOTIDE SEQUENCE [LARGE SCALE GENOMIC DNA]</scope>
    <source>
        <strain evidence="9 10">DSM 17245</strain>
    </source>
</reference>
<comment type="function">
    <text evidence="6">Involved in transcription antitermination. Required for transcription of ribosomal RNA (rRNA) genes. Binds specifically to the boxA antiterminator sequence of the ribosomal RNA (rrn) operons.</text>
</comment>
<dbReference type="GO" id="GO:0005829">
    <property type="term" value="C:cytosol"/>
    <property type="evidence" value="ECO:0007669"/>
    <property type="project" value="TreeGrafter"/>
</dbReference>
<dbReference type="InterPro" id="IPR006027">
    <property type="entry name" value="NusB_RsmB_TIM44"/>
</dbReference>
<dbReference type="NCBIfam" id="TIGR01951">
    <property type="entry name" value="nusB"/>
    <property type="match status" value="1"/>
</dbReference>
<keyword evidence="2 6" id="KW-0889">Transcription antitermination</keyword>
<dbReference type="InterPro" id="IPR011605">
    <property type="entry name" value="NusB_fam"/>
</dbReference>
<proteinExistence type="inferred from homology"/>
<evidence type="ECO:0000256" key="4">
    <source>
        <dbReference type="ARBA" id="ARBA00023015"/>
    </source>
</evidence>
<dbReference type="PANTHER" id="PTHR11078">
    <property type="entry name" value="N UTILIZATION SUBSTANCE PROTEIN B-RELATED"/>
    <property type="match status" value="1"/>
</dbReference>
<feature type="compositionally biased region" description="Basic and acidic residues" evidence="7">
    <location>
        <begin position="175"/>
        <end position="185"/>
    </location>
</feature>
<dbReference type="Pfam" id="PF01029">
    <property type="entry name" value="NusB"/>
    <property type="match status" value="1"/>
</dbReference>
<evidence type="ECO:0000256" key="6">
    <source>
        <dbReference type="HAMAP-Rule" id="MF_00073"/>
    </source>
</evidence>
<keyword evidence="4 6" id="KW-0805">Transcription regulation</keyword>
<comment type="similarity">
    <text evidence="1 6">Belongs to the NusB family.</text>
</comment>
<name>A0A7W9SEI5_9FIRM</name>
<dbReference type="EMBL" id="JACHHH010000002">
    <property type="protein sequence ID" value="MBB6040557.1"/>
    <property type="molecule type" value="Genomic_DNA"/>
</dbReference>
<dbReference type="Proteomes" id="UP000522163">
    <property type="component" value="Unassembled WGS sequence"/>
</dbReference>
<organism evidence="9 10">
    <name type="scientific">Oribacterium sinus</name>
    <dbReference type="NCBI Taxonomy" id="237576"/>
    <lineage>
        <taxon>Bacteria</taxon>
        <taxon>Bacillati</taxon>
        <taxon>Bacillota</taxon>
        <taxon>Clostridia</taxon>
        <taxon>Lachnospirales</taxon>
        <taxon>Lachnospiraceae</taxon>
        <taxon>Oribacterium</taxon>
    </lineage>
</organism>
<dbReference type="HAMAP" id="MF_00073">
    <property type="entry name" value="NusB"/>
    <property type="match status" value="1"/>
</dbReference>
<protein>
    <recommendedName>
        <fullName evidence="6">Transcription antitermination protein NusB</fullName>
    </recommendedName>
    <alternativeName>
        <fullName evidence="6">Antitermination factor NusB</fullName>
    </alternativeName>
</protein>
<dbReference type="RefSeq" id="WP_183682608.1">
    <property type="nucleotide sequence ID" value="NZ_JACHHH010000002.1"/>
</dbReference>
<evidence type="ECO:0000256" key="5">
    <source>
        <dbReference type="ARBA" id="ARBA00023163"/>
    </source>
</evidence>
<keyword evidence="3 6" id="KW-0694">RNA-binding</keyword>
<dbReference type="InterPro" id="IPR035926">
    <property type="entry name" value="NusB-like_sf"/>
</dbReference>
<evidence type="ECO:0000259" key="8">
    <source>
        <dbReference type="Pfam" id="PF01029"/>
    </source>
</evidence>
<evidence type="ECO:0000313" key="9">
    <source>
        <dbReference type="EMBL" id="MBB6040557.1"/>
    </source>
</evidence>
<feature type="region of interest" description="Disordered" evidence="7">
    <location>
        <begin position="146"/>
        <end position="185"/>
    </location>
</feature>
<dbReference type="AlphaFoldDB" id="A0A7W9SEI5"/>
<keyword evidence="5 6" id="KW-0804">Transcription</keyword>
<evidence type="ECO:0000256" key="1">
    <source>
        <dbReference type="ARBA" id="ARBA00005952"/>
    </source>
</evidence>
<evidence type="ECO:0000313" key="10">
    <source>
        <dbReference type="Proteomes" id="UP000522163"/>
    </source>
</evidence>
<accession>A0A7W9SEI5</accession>
<evidence type="ECO:0000256" key="7">
    <source>
        <dbReference type="SAM" id="MobiDB-lite"/>
    </source>
</evidence>
<sequence>MNKREERDHKFKLLFSTLFYPEEGKREQLSHYSYSKEEDEDFLLPEKEEAHLSEEEEAFLSQEVMKILDLLPHLDERINAVTEGWTTSRMSKTDLTVLRLALYELEYQEETPDKVVFNEAVEIAKKYGGADSGSFVNGVLARITGKQGEGEEKGKSSKSKSGKAEKKSFHIVKSKAKEEKAPKRG</sequence>
<evidence type="ECO:0000256" key="2">
    <source>
        <dbReference type="ARBA" id="ARBA00022814"/>
    </source>
</evidence>
<dbReference type="GeneID" id="85014082"/>
<dbReference type="SUPFAM" id="SSF48013">
    <property type="entry name" value="NusB-like"/>
    <property type="match status" value="1"/>
</dbReference>
<feature type="domain" description="NusB/RsmB/TIM44" evidence="8">
    <location>
        <begin position="7"/>
        <end position="143"/>
    </location>
</feature>
<comment type="caution">
    <text evidence="9">The sequence shown here is derived from an EMBL/GenBank/DDBJ whole genome shotgun (WGS) entry which is preliminary data.</text>
</comment>
<dbReference type="GO" id="GO:0003723">
    <property type="term" value="F:RNA binding"/>
    <property type="evidence" value="ECO:0007669"/>
    <property type="project" value="UniProtKB-UniRule"/>
</dbReference>
<dbReference type="GO" id="GO:0031564">
    <property type="term" value="P:transcription antitermination"/>
    <property type="evidence" value="ECO:0007669"/>
    <property type="project" value="UniProtKB-KW"/>
</dbReference>
<dbReference type="GO" id="GO:0006353">
    <property type="term" value="P:DNA-templated transcription termination"/>
    <property type="evidence" value="ECO:0007669"/>
    <property type="project" value="UniProtKB-UniRule"/>
</dbReference>
<evidence type="ECO:0000256" key="3">
    <source>
        <dbReference type="ARBA" id="ARBA00022884"/>
    </source>
</evidence>
<dbReference type="Gene3D" id="1.10.940.10">
    <property type="entry name" value="NusB-like"/>
    <property type="match status" value="1"/>
</dbReference>
<dbReference type="PANTHER" id="PTHR11078:SF3">
    <property type="entry name" value="ANTITERMINATION NUSB DOMAIN-CONTAINING PROTEIN"/>
    <property type="match status" value="1"/>
</dbReference>
<gene>
    <name evidence="6" type="primary">nusB</name>
    <name evidence="9" type="ORF">HNQ46_000520</name>
</gene>